<dbReference type="EMBL" id="FQ790233">
    <property type="protein sequence ID" value="CBZ40760.1"/>
    <property type="molecule type" value="Genomic_DNA"/>
</dbReference>
<feature type="region of interest" description="Disordered" evidence="1">
    <location>
        <begin position="103"/>
        <end position="129"/>
    </location>
</feature>
<sequence>MIGGLATKALVLVVGLGAGLGAGEIGSMYNYDETIDAHNQGNKIFNKVQLTTISQEPGHGIKVGSDKQHIGGWEDKTRVGGKAKGGGQVGENDVDIIFTQNRLKKSDGNGTNGHSSGKQNNNQNGFGKTTKGVSNRHICILLGKQLVNGWVNQQSNGSDSSQSGKEEDACWNFSPEVSKTKGNGNEWYDIKAKGQNGSKVFLDSTTDPHLGVLEINPSNNKVTRALGRKGWILGLKVSDPKKWCHVHHEKDKDQWRGNSLNAPGNKRNSENMKKIGFDFLRQSVMVWYENNGTMTYGWGPNQQNGGSGQQGKKYMQVINCYKV</sequence>
<reference evidence="2 3" key="1">
    <citation type="journal article" date="2011" name="J. Bacteriol.">
        <title>Complete genome sequence of the hemotrophic Mycoplasma suis strain KI3806.</title>
        <authorList>
            <person name="Oehlerking J."/>
            <person name="Kube M."/>
            <person name="Felder K.M."/>
            <person name="Matter D."/>
            <person name="Wittenbrink M.M."/>
            <person name="Schwarzenbach S."/>
            <person name="Kramer M.M."/>
            <person name="Hoelzle K."/>
            <person name="Hoelzle L.E."/>
        </authorList>
    </citation>
    <scope>NUCLEOTIDE SEQUENCE [LARGE SCALE GENOMIC DNA]</scope>
    <source>
        <strain evidence="3">KI_3806</strain>
    </source>
</reference>
<feature type="compositionally biased region" description="Low complexity" evidence="1">
    <location>
        <begin position="112"/>
        <end position="129"/>
    </location>
</feature>
<organism evidence="2 3">
    <name type="scientific">Mycoplasma suis (strain KI_3806)</name>
    <dbReference type="NCBI Taxonomy" id="708248"/>
    <lineage>
        <taxon>Bacteria</taxon>
        <taxon>Bacillati</taxon>
        <taxon>Mycoplasmatota</taxon>
        <taxon>Mollicutes</taxon>
        <taxon>Mycoplasmataceae</taxon>
        <taxon>Mycoplasma</taxon>
    </lineage>
</organism>
<dbReference type="KEGG" id="msk:MSUIS_06670"/>
<name>F0V279_MYCS3</name>
<accession>F0V279</accession>
<dbReference type="HOGENOM" id="CLU_1022414_0_0_14"/>
<gene>
    <name evidence="2" type="ORF">MSUIS_06670</name>
</gene>
<dbReference type="AlphaFoldDB" id="F0V279"/>
<dbReference type="RefSeq" id="WP_013609361.1">
    <property type="nucleotide sequence ID" value="NC_015153.1"/>
</dbReference>
<feature type="compositionally biased region" description="Basic and acidic residues" evidence="1">
    <location>
        <begin position="64"/>
        <end position="78"/>
    </location>
</feature>
<evidence type="ECO:0000256" key="1">
    <source>
        <dbReference type="SAM" id="MobiDB-lite"/>
    </source>
</evidence>
<proteinExistence type="predicted"/>
<evidence type="ECO:0000313" key="3">
    <source>
        <dbReference type="Proteomes" id="UP000008645"/>
    </source>
</evidence>
<protein>
    <submittedName>
        <fullName evidence="2">Uncharacterized protein</fullName>
    </submittedName>
</protein>
<evidence type="ECO:0000313" key="2">
    <source>
        <dbReference type="EMBL" id="CBZ40760.1"/>
    </source>
</evidence>
<dbReference type="Proteomes" id="UP000008645">
    <property type="component" value="Chromosome"/>
</dbReference>
<feature type="region of interest" description="Disordered" evidence="1">
    <location>
        <begin position="57"/>
        <end position="87"/>
    </location>
</feature>